<evidence type="ECO:0000256" key="1">
    <source>
        <dbReference type="SAM" id="MobiDB-lite"/>
    </source>
</evidence>
<feature type="region of interest" description="Disordered" evidence="1">
    <location>
        <begin position="1"/>
        <end position="146"/>
    </location>
</feature>
<evidence type="ECO:0000313" key="3">
    <source>
        <dbReference type="Proteomes" id="UP000186817"/>
    </source>
</evidence>
<organism evidence="2 3">
    <name type="scientific">Symbiodinium microadriaticum</name>
    <name type="common">Dinoflagellate</name>
    <name type="synonym">Zooxanthella microadriatica</name>
    <dbReference type="NCBI Taxonomy" id="2951"/>
    <lineage>
        <taxon>Eukaryota</taxon>
        <taxon>Sar</taxon>
        <taxon>Alveolata</taxon>
        <taxon>Dinophyceae</taxon>
        <taxon>Suessiales</taxon>
        <taxon>Symbiodiniaceae</taxon>
        <taxon>Symbiodinium</taxon>
    </lineage>
</organism>
<keyword evidence="3" id="KW-1185">Reference proteome</keyword>
<evidence type="ECO:0000313" key="2">
    <source>
        <dbReference type="EMBL" id="OLP80429.1"/>
    </source>
</evidence>
<proteinExistence type="predicted"/>
<comment type="caution">
    <text evidence="2">The sequence shown here is derived from an EMBL/GenBank/DDBJ whole genome shotgun (WGS) entry which is preliminary data.</text>
</comment>
<dbReference type="OrthoDB" id="429123at2759"/>
<feature type="compositionally biased region" description="Polar residues" evidence="1">
    <location>
        <begin position="99"/>
        <end position="114"/>
    </location>
</feature>
<reference evidence="2 3" key="1">
    <citation type="submission" date="2016-02" db="EMBL/GenBank/DDBJ databases">
        <title>Genome analysis of coral dinoflagellate symbionts highlights evolutionary adaptations to a symbiotic lifestyle.</title>
        <authorList>
            <person name="Aranda M."/>
            <person name="Li Y."/>
            <person name="Liew Y.J."/>
            <person name="Baumgarten S."/>
            <person name="Simakov O."/>
            <person name="Wilson M."/>
            <person name="Piel J."/>
            <person name="Ashoor H."/>
            <person name="Bougouffa S."/>
            <person name="Bajic V.B."/>
            <person name="Ryu T."/>
            <person name="Ravasi T."/>
            <person name="Bayer T."/>
            <person name="Micklem G."/>
            <person name="Kim H."/>
            <person name="Bhak J."/>
            <person name="Lajeunesse T.C."/>
            <person name="Voolstra C.R."/>
        </authorList>
    </citation>
    <scope>NUCLEOTIDE SEQUENCE [LARGE SCALE GENOMIC DNA]</scope>
    <source>
        <strain evidence="2 3">CCMP2467</strain>
    </source>
</reference>
<dbReference type="EMBL" id="LSRX01001380">
    <property type="protein sequence ID" value="OLP80429.1"/>
    <property type="molecule type" value="Genomic_DNA"/>
</dbReference>
<dbReference type="Proteomes" id="UP000186817">
    <property type="component" value="Unassembled WGS sequence"/>
</dbReference>
<sequence>MTSSTNSSEYESSSEETESSVSLSPVKRSKPRKSVRKAKKGKSHKAKKAKSSKHAKTAKTKKSKRKKEKMSRKEHTTDLSGDGPRKEKPADWGGDASWSAWTSSNWGQYGSSGSRGWKSGEHDAVDSRGGWSAGSWQGWKPKQSWPKPAAKAQIQPLGVGWGDDRKRRWGQDLAPDAWTDYWQIARQNNEDDEWRAPRSMLEAVLRAMMQAGVTCSRVNGVPGIFQVRGEGWGHLVIALVEQDTEAPLQSPMHREILESETHHFSFAHGTSQYALPMILMERIIRPQNYKKGSIPTVGPFGVASPGHLTMSPDCSTLKTILKRSRSISKGQQSSTLLCEVRCPEQHVKLEAGTGEQLQISCRDAGVAVGPDAAVARSDLTYILGVAITYPF</sequence>
<name>A0A1Q9CBX6_SYMMI</name>
<feature type="compositionally biased region" description="Low complexity" evidence="1">
    <location>
        <begin position="1"/>
        <end position="11"/>
    </location>
</feature>
<protein>
    <submittedName>
        <fullName evidence="2">Uncharacterized protein</fullName>
    </submittedName>
</protein>
<accession>A0A1Q9CBX6</accession>
<dbReference type="AlphaFoldDB" id="A0A1Q9CBX6"/>
<feature type="compositionally biased region" description="Basic and acidic residues" evidence="1">
    <location>
        <begin position="71"/>
        <end position="90"/>
    </location>
</feature>
<feature type="compositionally biased region" description="Basic residues" evidence="1">
    <location>
        <begin position="27"/>
        <end position="70"/>
    </location>
</feature>
<gene>
    <name evidence="2" type="ORF">AK812_SmicGene39164</name>
</gene>